<sequence length="204" mass="24666">MSTLRHKHLYMFHKFWDVNGDGVLTWEDFRLLAEKYAKIQRRGKLEKDVFERWQSILEKWWNELTSYADYNKDTIVEFDEWLRFFDELGKATKCFKDLPDFLQLYLHLFFLVMDSNKDGLFCVKDYKKYLTNQNMDVNRAQECFQFMLNDEDRSNGNAMTSDRFKDLVYEYWVSSDANSQGKYICGPFDSAVMDELEKMVKKRQ</sequence>
<dbReference type="GeneID" id="106467689"/>
<keyword evidence="1" id="KW-0106">Calcium</keyword>
<dbReference type="Proteomes" id="UP000694941">
    <property type="component" value="Unplaced"/>
</dbReference>
<organism evidence="2 3">
    <name type="scientific">Limulus polyphemus</name>
    <name type="common">Atlantic horseshoe crab</name>
    <dbReference type="NCBI Taxonomy" id="6850"/>
    <lineage>
        <taxon>Eukaryota</taxon>
        <taxon>Metazoa</taxon>
        <taxon>Ecdysozoa</taxon>
        <taxon>Arthropoda</taxon>
        <taxon>Chelicerata</taxon>
        <taxon>Merostomata</taxon>
        <taxon>Xiphosura</taxon>
        <taxon>Limulidae</taxon>
        <taxon>Limulus</taxon>
    </lineage>
</organism>
<evidence type="ECO:0000256" key="1">
    <source>
        <dbReference type="ARBA" id="ARBA00022837"/>
    </source>
</evidence>
<gene>
    <name evidence="3 4" type="primary">LOC106467689</name>
</gene>
<dbReference type="SUPFAM" id="SSF47473">
    <property type="entry name" value="EF-hand"/>
    <property type="match status" value="1"/>
</dbReference>
<evidence type="ECO:0000313" key="4">
    <source>
        <dbReference type="RefSeq" id="XP_022251598.1"/>
    </source>
</evidence>
<evidence type="ECO:0000313" key="3">
    <source>
        <dbReference type="RefSeq" id="XP_013783521.1"/>
    </source>
</evidence>
<dbReference type="InterPro" id="IPR011992">
    <property type="entry name" value="EF-hand-dom_pair"/>
</dbReference>
<reference evidence="3 4" key="1">
    <citation type="submission" date="2025-05" db="UniProtKB">
        <authorList>
            <consortium name="RefSeq"/>
        </authorList>
    </citation>
    <scope>IDENTIFICATION</scope>
    <source>
        <tissue evidence="3 4">Muscle</tissue>
    </source>
</reference>
<dbReference type="RefSeq" id="XP_013783521.1">
    <property type="nucleotide sequence ID" value="XM_013928067.2"/>
</dbReference>
<name>A0ABM1BK13_LIMPO</name>
<protein>
    <submittedName>
        <fullName evidence="3 4">Sarcoplasmic calcium-binding proteins I, III, and IV-like</fullName>
    </submittedName>
</protein>
<accession>A0ABM1BK13</accession>
<dbReference type="RefSeq" id="XP_022251598.1">
    <property type="nucleotide sequence ID" value="XM_022395890.1"/>
</dbReference>
<proteinExistence type="predicted"/>
<dbReference type="PROSITE" id="PS00018">
    <property type="entry name" value="EF_HAND_1"/>
    <property type="match status" value="1"/>
</dbReference>
<keyword evidence="2" id="KW-1185">Reference proteome</keyword>
<dbReference type="Gene3D" id="1.10.238.10">
    <property type="entry name" value="EF-hand"/>
    <property type="match status" value="1"/>
</dbReference>
<evidence type="ECO:0000313" key="2">
    <source>
        <dbReference type="Proteomes" id="UP000694941"/>
    </source>
</evidence>
<dbReference type="InterPro" id="IPR018247">
    <property type="entry name" value="EF_Hand_1_Ca_BS"/>
</dbReference>